<evidence type="ECO:0000313" key="2">
    <source>
        <dbReference type="EMBL" id="CAH0719610.1"/>
    </source>
</evidence>
<feature type="compositionally biased region" description="Basic residues" evidence="1">
    <location>
        <begin position="71"/>
        <end position="83"/>
    </location>
</feature>
<feature type="non-terminal residue" evidence="2">
    <location>
        <position position="107"/>
    </location>
</feature>
<evidence type="ECO:0000313" key="3">
    <source>
        <dbReference type="Proteomes" id="UP000838878"/>
    </source>
</evidence>
<organism evidence="2 3">
    <name type="scientific">Brenthis ino</name>
    <name type="common">lesser marbled fritillary</name>
    <dbReference type="NCBI Taxonomy" id="405034"/>
    <lineage>
        <taxon>Eukaryota</taxon>
        <taxon>Metazoa</taxon>
        <taxon>Ecdysozoa</taxon>
        <taxon>Arthropoda</taxon>
        <taxon>Hexapoda</taxon>
        <taxon>Insecta</taxon>
        <taxon>Pterygota</taxon>
        <taxon>Neoptera</taxon>
        <taxon>Endopterygota</taxon>
        <taxon>Lepidoptera</taxon>
        <taxon>Glossata</taxon>
        <taxon>Ditrysia</taxon>
        <taxon>Papilionoidea</taxon>
        <taxon>Nymphalidae</taxon>
        <taxon>Heliconiinae</taxon>
        <taxon>Argynnini</taxon>
        <taxon>Brenthis</taxon>
    </lineage>
</organism>
<sequence length="107" mass="12617">MTSNLTHILRFRPLKRGEDREKLKERLANTMTYGDVEQKPPSPPRLIKQKPKLPTKKEQWNDLHSNGSHMSRNKKSTRPVRKSRPTEENVAAYEKLSPLQYSPRRRV</sequence>
<proteinExistence type="predicted"/>
<dbReference type="OrthoDB" id="10262032at2759"/>
<accession>A0A8J9YAU9</accession>
<name>A0A8J9YAU9_9NEOP</name>
<dbReference type="Proteomes" id="UP000838878">
    <property type="component" value="Chromosome 14"/>
</dbReference>
<evidence type="ECO:0000256" key="1">
    <source>
        <dbReference type="SAM" id="MobiDB-lite"/>
    </source>
</evidence>
<feature type="region of interest" description="Disordered" evidence="1">
    <location>
        <begin position="29"/>
        <end position="107"/>
    </location>
</feature>
<protein>
    <submittedName>
        <fullName evidence="2">Uncharacterized protein</fullName>
    </submittedName>
</protein>
<reference evidence="2" key="1">
    <citation type="submission" date="2021-12" db="EMBL/GenBank/DDBJ databases">
        <authorList>
            <person name="Martin H S."/>
        </authorList>
    </citation>
    <scope>NUCLEOTIDE SEQUENCE</scope>
</reference>
<gene>
    <name evidence="2" type="ORF">BINO364_LOCUS5924</name>
</gene>
<dbReference type="EMBL" id="OV170234">
    <property type="protein sequence ID" value="CAH0719610.1"/>
    <property type="molecule type" value="Genomic_DNA"/>
</dbReference>
<dbReference type="AlphaFoldDB" id="A0A8J9YAU9"/>
<keyword evidence="3" id="KW-1185">Reference proteome</keyword>